<evidence type="ECO:0000313" key="3">
    <source>
        <dbReference type="EMBL" id="SMG45977.1"/>
    </source>
</evidence>
<gene>
    <name evidence="3" type="ORF">SAMN06295960_2801</name>
</gene>
<dbReference type="InterPro" id="IPR036679">
    <property type="entry name" value="FlgN-like_sf"/>
</dbReference>
<organism evidence="3 4">
    <name type="scientific">Paenibacillus aquistagni</name>
    <dbReference type="NCBI Taxonomy" id="1852522"/>
    <lineage>
        <taxon>Bacteria</taxon>
        <taxon>Bacillati</taxon>
        <taxon>Bacillota</taxon>
        <taxon>Bacilli</taxon>
        <taxon>Bacillales</taxon>
        <taxon>Paenibacillaceae</taxon>
        <taxon>Paenibacillus</taxon>
    </lineage>
</organism>
<evidence type="ECO:0000256" key="1">
    <source>
        <dbReference type="ARBA" id="ARBA00022795"/>
    </source>
</evidence>
<keyword evidence="1" id="KW-1005">Bacterial flagellum biogenesis</keyword>
<proteinExistence type="predicted"/>
<dbReference type="GO" id="GO:0044780">
    <property type="term" value="P:bacterial-type flagellum assembly"/>
    <property type="evidence" value="ECO:0007669"/>
    <property type="project" value="InterPro"/>
</dbReference>
<feature type="coiled-coil region" evidence="2">
    <location>
        <begin position="90"/>
        <end position="124"/>
    </location>
</feature>
<dbReference type="Gene3D" id="1.20.58.300">
    <property type="entry name" value="FlgN-like"/>
    <property type="match status" value="1"/>
</dbReference>
<dbReference type="InterPro" id="IPR007809">
    <property type="entry name" value="FlgN-like"/>
</dbReference>
<dbReference type="Proteomes" id="UP000193834">
    <property type="component" value="Unassembled WGS sequence"/>
</dbReference>
<evidence type="ECO:0000256" key="2">
    <source>
        <dbReference type="SAM" id="Coils"/>
    </source>
</evidence>
<sequence length="166" mass="19268">MSVQPIIAALHQLEQCYEQMMEQGNRKTQIIIKNDINELMKIMIAEKGIMRKVQEAEDALSEQSLAYIRGKGIKSQLKLTVSELLKLVFNAEEKLALKESQERLNDLLHRMKQLNDHNQLLLEQSLQFANYQLDLLVEHPEDNAFYKRPDQQRGSYYPVGKLDARG</sequence>
<name>A0A1X7KXA6_9BACL</name>
<reference evidence="3 4" key="1">
    <citation type="submission" date="2017-04" db="EMBL/GenBank/DDBJ databases">
        <authorList>
            <person name="Afonso C.L."/>
            <person name="Miller P.J."/>
            <person name="Scott M.A."/>
            <person name="Spackman E."/>
            <person name="Goraichik I."/>
            <person name="Dimitrov K.M."/>
            <person name="Suarez D.L."/>
            <person name="Swayne D.E."/>
        </authorList>
    </citation>
    <scope>NUCLEOTIDE SEQUENCE [LARGE SCALE GENOMIC DNA]</scope>
    <source>
        <strain evidence="3 4">11</strain>
    </source>
</reference>
<dbReference type="RefSeq" id="WP_170936510.1">
    <property type="nucleotide sequence ID" value="NZ_FXAZ01000003.1"/>
</dbReference>
<dbReference type="STRING" id="1852522.SAMN06295960_2801"/>
<dbReference type="SUPFAM" id="SSF140566">
    <property type="entry name" value="FlgN-like"/>
    <property type="match status" value="1"/>
</dbReference>
<protein>
    <submittedName>
        <fullName evidence="3">FlgN protein</fullName>
    </submittedName>
</protein>
<dbReference type="EMBL" id="FXAZ01000003">
    <property type="protein sequence ID" value="SMG45977.1"/>
    <property type="molecule type" value="Genomic_DNA"/>
</dbReference>
<keyword evidence="4" id="KW-1185">Reference proteome</keyword>
<dbReference type="AlphaFoldDB" id="A0A1X7KXA6"/>
<dbReference type="Pfam" id="PF05130">
    <property type="entry name" value="FlgN"/>
    <property type="match status" value="1"/>
</dbReference>
<accession>A0A1X7KXA6</accession>
<evidence type="ECO:0000313" key="4">
    <source>
        <dbReference type="Proteomes" id="UP000193834"/>
    </source>
</evidence>
<keyword evidence="2" id="KW-0175">Coiled coil</keyword>